<evidence type="ECO:0000256" key="1">
    <source>
        <dbReference type="SAM" id="Phobius"/>
    </source>
</evidence>
<dbReference type="AlphaFoldDB" id="A0A5C6FUG8"/>
<reference evidence="2 3" key="1">
    <citation type="submission" date="2019-02" db="EMBL/GenBank/DDBJ databases">
        <title>Deep-cultivation of Planctomycetes and their phenomic and genomic characterization uncovers novel biology.</title>
        <authorList>
            <person name="Wiegand S."/>
            <person name="Jogler M."/>
            <person name="Boedeker C."/>
            <person name="Pinto D."/>
            <person name="Vollmers J."/>
            <person name="Rivas-Marin E."/>
            <person name="Kohn T."/>
            <person name="Peeters S.H."/>
            <person name="Heuer A."/>
            <person name="Rast P."/>
            <person name="Oberbeckmann S."/>
            <person name="Bunk B."/>
            <person name="Jeske O."/>
            <person name="Meyerdierks A."/>
            <person name="Storesund J.E."/>
            <person name="Kallscheuer N."/>
            <person name="Luecker S."/>
            <person name="Lage O.M."/>
            <person name="Pohl T."/>
            <person name="Merkel B.J."/>
            <person name="Hornburger P."/>
            <person name="Mueller R.-W."/>
            <person name="Bruemmer F."/>
            <person name="Labrenz M."/>
            <person name="Spormann A.M."/>
            <person name="Op Den Camp H."/>
            <person name="Overmann J."/>
            <person name="Amann R."/>
            <person name="Jetten M.S.M."/>
            <person name="Mascher T."/>
            <person name="Medema M.H."/>
            <person name="Devos D.P."/>
            <person name="Kaster A.-K."/>
            <person name="Ovreas L."/>
            <person name="Rohde M."/>
            <person name="Galperin M.Y."/>
            <person name="Jogler C."/>
        </authorList>
    </citation>
    <scope>NUCLEOTIDE SEQUENCE [LARGE SCALE GENOMIC DNA]</scope>
    <source>
        <strain evidence="2 3">V7</strain>
    </source>
</reference>
<organism evidence="2 3">
    <name type="scientific">Crateriforma conspicua</name>
    <dbReference type="NCBI Taxonomy" id="2527996"/>
    <lineage>
        <taxon>Bacteria</taxon>
        <taxon>Pseudomonadati</taxon>
        <taxon>Planctomycetota</taxon>
        <taxon>Planctomycetia</taxon>
        <taxon>Planctomycetales</taxon>
        <taxon>Planctomycetaceae</taxon>
        <taxon>Crateriforma</taxon>
    </lineage>
</organism>
<evidence type="ECO:0008006" key="4">
    <source>
        <dbReference type="Google" id="ProtNLM"/>
    </source>
</evidence>
<feature type="transmembrane region" description="Helical" evidence="1">
    <location>
        <begin position="23"/>
        <end position="42"/>
    </location>
</feature>
<evidence type="ECO:0000313" key="2">
    <source>
        <dbReference type="EMBL" id="TWU66702.1"/>
    </source>
</evidence>
<evidence type="ECO:0000313" key="3">
    <source>
        <dbReference type="Proteomes" id="UP000316476"/>
    </source>
</evidence>
<keyword evidence="1" id="KW-0812">Transmembrane</keyword>
<proteinExistence type="predicted"/>
<name>A0A5C6FUG8_9PLAN</name>
<dbReference type="Proteomes" id="UP000316476">
    <property type="component" value="Unassembled WGS sequence"/>
</dbReference>
<accession>A0A5C6FUG8</accession>
<protein>
    <recommendedName>
        <fullName evidence="4">DUF1573 domain-containing protein</fullName>
    </recommendedName>
</protein>
<sequence>MGVNGQLGVAMSWLRSSDVTRSFVGPVLAFVACGLMLTMWWHPVSSTTSSKQQTSLFLKTQVIDAGRHRPGDSVDLTFAIQNASDRQATIVPRTACDCVSTSGDRIDVQPGTVHDASFRWTIGTPMLGDYGVCPMSQTIEFIDRVSHQVITGEVRADVERPMFIAAQDLQVESVFLPGQDKLLDGKSEGHPIPFACVGKTEKIICQFETKQIESNVNWQPGKRTGEITFHPPLSSELGSHTVHAKVHWTGHTDRDTKQTLVFPMAINIRSRVPVEVTPAIAVLSPSHPQTMVRFVAVTEGIKLTVQPETLKMPSGVKLIDSGNQWLKLQLIEAEPLSSKLTEDEPPSTIDVQIVNGQSKGTYPVRFSLLILP</sequence>
<gene>
    <name evidence="2" type="ORF">V7x_22730</name>
</gene>
<keyword evidence="1" id="KW-1133">Transmembrane helix</keyword>
<keyword evidence="1" id="KW-0472">Membrane</keyword>
<comment type="caution">
    <text evidence="2">The sequence shown here is derived from an EMBL/GenBank/DDBJ whole genome shotgun (WGS) entry which is preliminary data.</text>
</comment>
<dbReference type="EMBL" id="SJPZ01000001">
    <property type="protein sequence ID" value="TWU66702.1"/>
    <property type="molecule type" value="Genomic_DNA"/>
</dbReference>